<dbReference type="PROSITE" id="PS50850">
    <property type="entry name" value="MFS"/>
    <property type="match status" value="1"/>
</dbReference>
<dbReference type="PANTHER" id="PTHR23515">
    <property type="entry name" value="HIGH-AFFINITY NITRATE TRANSPORTER 2.3"/>
    <property type="match status" value="1"/>
</dbReference>
<feature type="transmembrane region" description="Helical" evidence="7">
    <location>
        <begin position="244"/>
        <end position="263"/>
    </location>
</feature>
<evidence type="ECO:0000256" key="7">
    <source>
        <dbReference type="SAM" id="Phobius"/>
    </source>
</evidence>
<evidence type="ECO:0000256" key="5">
    <source>
        <dbReference type="ARBA" id="ARBA00023063"/>
    </source>
</evidence>
<feature type="transmembrane region" description="Helical" evidence="7">
    <location>
        <begin position="92"/>
        <end position="110"/>
    </location>
</feature>
<feature type="transmembrane region" description="Helical" evidence="7">
    <location>
        <begin position="156"/>
        <end position="181"/>
    </location>
</feature>
<evidence type="ECO:0000259" key="8">
    <source>
        <dbReference type="PROSITE" id="PS50850"/>
    </source>
</evidence>
<keyword evidence="5" id="KW-0534">Nitrate assimilation</keyword>
<comment type="caution">
    <text evidence="9">The sequence shown here is derived from an EMBL/GenBank/DDBJ whole genome shotgun (WGS) entry which is preliminary data.</text>
</comment>
<evidence type="ECO:0000313" key="10">
    <source>
        <dbReference type="Proteomes" id="UP000585050"/>
    </source>
</evidence>
<dbReference type="InterPro" id="IPR011701">
    <property type="entry name" value="MFS"/>
</dbReference>
<evidence type="ECO:0000256" key="3">
    <source>
        <dbReference type="ARBA" id="ARBA00022692"/>
    </source>
</evidence>
<protein>
    <submittedName>
        <fullName evidence="9">MFS transporter</fullName>
    </submittedName>
</protein>
<dbReference type="InterPro" id="IPR036259">
    <property type="entry name" value="MFS_trans_sf"/>
</dbReference>
<dbReference type="RefSeq" id="WP_168881867.1">
    <property type="nucleotide sequence ID" value="NZ_JABAIL010000002.1"/>
</dbReference>
<feature type="transmembrane region" description="Helical" evidence="7">
    <location>
        <begin position="370"/>
        <end position="391"/>
    </location>
</feature>
<dbReference type="EMBL" id="JABAIL010000002">
    <property type="protein sequence ID" value="NLR91169.1"/>
    <property type="molecule type" value="Genomic_DNA"/>
</dbReference>
<dbReference type="InterPro" id="IPR044772">
    <property type="entry name" value="NO3_transporter"/>
</dbReference>
<feature type="domain" description="Major facilitator superfamily (MFS) profile" evidence="8">
    <location>
        <begin position="25"/>
        <end position="430"/>
    </location>
</feature>
<name>A0A7X8SJ46_9BACT</name>
<keyword evidence="10" id="KW-1185">Reference proteome</keyword>
<feature type="transmembrane region" description="Helical" evidence="7">
    <location>
        <begin position="61"/>
        <end position="80"/>
    </location>
</feature>
<feature type="transmembrane region" description="Helical" evidence="7">
    <location>
        <begin position="275"/>
        <end position="294"/>
    </location>
</feature>
<evidence type="ECO:0000313" key="9">
    <source>
        <dbReference type="EMBL" id="NLR91169.1"/>
    </source>
</evidence>
<dbReference type="SUPFAM" id="SSF103473">
    <property type="entry name" value="MFS general substrate transporter"/>
    <property type="match status" value="1"/>
</dbReference>
<keyword evidence="3 7" id="KW-0812">Transmembrane</keyword>
<dbReference type="InterPro" id="IPR020846">
    <property type="entry name" value="MFS_dom"/>
</dbReference>
<sequence length="467" mass="50541">MQSITSNEKATKINLFDFSSIQMRTFHLSWIAFFLCFFGWFSHAPLMKSTIAPDLDLTKAQTTLAFIASVGVTIFARLGIGNLCDKIGPRKSYVYLLIFGAFAVAGSSFATTWETYLLSRLAIGVIGASFVITQYHTSVMFAPNVIGIANATTAGWGNLGGGVTNATMPLIASGVAAFGLAEATESWRIAMYIPAAIMLLVAYLYWKYTTDCPKGNYTDLPEERPQSKKGEKSLFLTAASDKRVWILFLMYAGCFGMELFVTGKASTYYQEKFSLSQEAAGFVVLFFGAMNLFARSTGGWIADKFAKNSGLNGRVKILVYVVIAEGLALLIFSQMNVLGFAIASMVFFSLFVQMAEGATYSVVPFINRKALGAVSGIVGAGGNVGAVLYAQYLLRSGSSLQDAFFAFGFVVAAVGFLGLLIKFSEADEAAAIEEQKKLEAFEASLKEQELINKNRIDDNMEGPAVAL</sequence>
<proteinExistence type="inferred from homology"/>
<dbReference type="Pfam" id="PF07690">
    <property type="entry name" value="MFS_1"/>
    <property type="match status" value="1"/>
</dbReference>
<feature type="transmembrane region" description="Helical" evidence="7">
    <location>
        <begin position="338"/>
        <end position="358"/>
    </location>
</feature>
<organism evidence="9 10">
    <name type="scientific">Flammeovirga agarivorans</name>
    <dbReference type="NCBI Taxonomy" id="2726742"/>
    <lineage>
        <taxon>Bacteria</taxon>
        <taxon>Pseudomonadati</taxon>
        <taxon>Bacteroidota</taxon>
        <taxon>Cytophagia</taxon>
        <taxon>Cytophagales</taxon>
        <taxon>Flammeovirgaceae</taxon>
        <taxon>Flammeovirga</taxon>
    </lineage>
</organism>
<evidence type="ECO:0000256" key="1">
    <source>
        <dbReference type="ARBA" id="ARBA00004141"/>
    </source>
</evidence>
<keyword evidence="4 7" id="KW-1133">Transmembrane helix</keyword>
<dbReference type="GO" id="GO:0042128">
    <property type="term" value="P:nitrate assimilation"/>
    <property type="evidence" value="ECO:0007669"/>
    <property type="project" value="UniProtKB-KW"/>
</dbReference>
<comment type="similarity">
    <text evidence="2">Belongs to the major facilitator superfamily. Nitrate/nitrite porter (TC 2.A.1.8) family.</text>
</comment>
<dbReference type="GO" id="GO:0016020">
    <property type="term" value="C:membrane"/>
    <property type="evidence" value="ECO:0007669"/>
    <property type="project" value="UniProtKB-SubCell"/>
</dbReference>
<feature type="transmembrane region" description="Helical" evidence="7">
    <location>
        <begin position="315"/>
        <end position="332"/>
    </location>
</feature>
<evidence type="ECO:0000256" key="2">
    <source>
        <dbReference type="ARBA" id="ARBA00008432"/>
    </source>
</evidence>
<feature type="transmembrane region" description="Helical" evidence="7">
    <location>
        <begin position="403"/>
        <end position="421"/>
    </location>
</feature>
<evidence type="ECO:0000256" key="4">
    <source>
        <dbReference type="ARBA" id="ARBA00022989"/>
    </source>
</evidence>
<dbReference type="CDD" id="cd17341">
    <property type="entry name" value="MFS_NRT2_like"/>
    <property type="match status" value="1"/>
</dbReference>
<feature type="transmembrane region" description="Helical" evidence="7">
    <location>
        <begin position="187"/>
        <end position="206"/>
    </location>
</feature>
<feature type="transmembrane region" description="Helical" evidence="7">
    <location>
        <begin position="21"/>
        <end position="41"/>
    </location>
</feature>
<dbReference type="AlphaFoldDB" id="A0A7X8SJ46"/>
<accession>A0A7X8SJ46</accession>
<comment type="subcellular location">
    <subcellularLocation>
        <location evidence="1">Membrane</location>
        <topology evidence="1">Multi-pass membrane protein</topology>
    </subcellularLocation>
</comment>
<dbReference type="Gene3D" id="1.20.1250.20">
    <property type="entry name" value="MFS general substrate transporter like domains"/>
    <property type="match status" value="2"/>
</dbReference>
<evidence type="ECO:0000256" key="6">
    <source>
        <dbReference type="ARBA" id="ARBA00023136"/>
    </source>
</evidence>
<dbReference type="GO" id="GO:0015112">
    <property type="term" value="F:nitrate transmembrane transporter activity"/>
    <property type="evidence" value="ECO:0007669"/>
    <property type="project" value="InterPro"/>
</dbReference>
<gene>
    <name evidence="9" type="ORF">HGP29_08120</name>
</gene>
<reference evidence="9 10" key="1">
    <citation type="submission" date="2020-04" db="EMBL/GenBank/DDBJ databases">
        <title>Flammeovirga sp. SR4, a novel species isolated from seawater.</title>
        <authorList>
            <person name="Wang X."/>
        </authorList>
    </citation>
    <scope>NUCLEOTIDE SEQUENCE [LARGE SCALE GENOMIC DNA]</scope>
    <source>
        <strain evidence="9 10">SR4</strain>
    </source>
</reference>
<dbReference type="Proteomes" id="UP000585050">
    <property type="component" value="Unassembled WGS sequence"/>
</dbReference>
<keyword evidence="6 7" id="KW-0472">Membrane</keyword>